<proteinExistence type="predicted"/>
<keyword evidence="2" id="KW-0812">Transmembrane</keyword>
<protein>
    <submittedName>
        <fullName evidence="3">Uncharacterized protein</fullName>
    </submittedName>
</protein>
<feature type="compositionally biased region" description="Low complexity" evidence="1">
    <location>
        <begin position="41"/>
        <end position="53"/>
    </location>
</feature>
<evidence type="ECO:0000313" key="3">
    <source>
        <dbReference type="EMBL" id="KXH40649.1"/>
    </source>
</evidence>
<reference evidence="3 4" key="1">
    <citation type="submission" date="2014-02" db="EMBL/GenBank/DDBJ databases">
        <title>The genome sequence of Colletotrichum simmondsii CBS122122.</title>
        <authorList>
            <person name="Baroncelli R."/>
            <person name="Thon M.R."/>
        </authorList>
    </citation>
    <scope>NUCLEOTIDE SEQUENCE [LARGE SCALE GENOMIC DNA]</scope>
    <source>
        <strain evidence="3 4">CBS122122</strain>
    </source>
</reference>
<feature type="region of interest" description="Disordered" evidence="1">
    <location>
        <begin position="39"/>
        <end position="69"/>
    </location>
</feature>
<name>A0A135SXL5_9PEZI</name>
<feature type="transmembrane region" description="Helical" evidence="2">
    <location>
        <begin position="178"/>
        <end position="196"/>
    </location>
</feature>
<dbReference type="InterPro" id="IPR021514">
    <property type="entry name" value="DUF3176"/>
</dbReference>
<dbReference type="EMBL" id="JFBX01000363">
    <property type="protein sequence ID" value="KXH40649.1"/>
    <property type="molecule type" value="Genomic_DNA"/>
</dbReference>
<feature type="transmembrane region" description="Helical" evidence="2">
    <location>
        <begin position="74"/>
        <end position="98"/>
    </location>
</feature>
<sequence>MMAIPRKPVPDITDASMMSRTSISVGHGALYQPQTSCLASNTNTVNEPTTETNSLTSNRTKSQYSKGSSSGCGWILEICALFLSITALVTVAALLLAYDGKPLSTWSFFLSFNTIISILGTISRATLAFAIGACLSQEKWNWFKRKGDYVISYDRFEEAGRGPLGSARLLWRIKHRHWVCFGALATIVLLGFEPFLQAVIELYEKEVPLYREGMEAKIGSLKILDVGKATTSGEDPVSFIPMPKPLEPLRIEPIVLEYDLGSLSAIWTAFNNLNSYSNQQPSFTCVTGNCTWHPHASLAVCSACNDISSHLVKSTGHAVLFDQAVTVPNTTETFVTKFPYTKFELPTMNMNISNFDDGWGPQVELTSQSTTQPGSTLSFQNSTLLLVSFAMMRLTPSTRKSRKPSGDATALECALSFCTNIYHSSVKEGVLHEEILGSHSIRNLDSYLAVSEADSSNSSKVFNEMSNHTLDFHQLGEFQRTPLQLDIPAYHNVTALLGEYKGPFLISQAAAATLTAAFAERFARRSPPFASKQLVYPTFDSFEPEQPSVINELGKSQNLTATFEIVALAMTKWMRDVSLKNHPHLGLTREAVIHIRVRWGFMLLPFGVLYGGCLFCMFSMFETWRLQIPVWKGSSLAGLTHGLDIEAREQLRGAENISEHAKRIKIRMIDSVSGPELALCDSTDSVDEAGGDERRGTGRSDSQ</sequence>
<dbReference type="PANTHER" id="PTHR35394">
    <property type="entry name" value="DUF3176 DOMAIN-CONTAINING PROTEIN"/>
    <property type="match status" value="1"/>
</dbReference>
<organism evidence="3 4">
    <name type="scientific">Colletotrichum simmondsii</name>
    <dbReference type="NCBI Taxonomy" id="703756"/>
    <lineage>
        <taxon>Eukaryota</taxon>
        <taxon>Fungi</taxon>
        <taxon>Dikarya</taxon>
        <taxon>Ascomycota</taxon>
        <taxon>Pezizomycotina</taxon>
        <taxon>Sordariomycetes</taxon>
        <taxon>Hypocreomycetidae</taxon>
        <taxon>Glomerellales</taxon>
        <taxon>Glomerellaceae</taxon>
        <taxon>Colletotrichum</taxon>
        <taxon>Colletotrichum acutatum species complex</taxon>
    </lineage>
</organism>
<feature type="transmembrane region" description="Helical" evidence="2">
    <location>
        <begin position="599"/>
        <end position="621"/>
    </location>
</feature>
<dbReference type="AlphaFoldDB" id="A0A135SXL5"/>
<feature type="compositionally biased region" description="Polar residues" evidence="1">
    <location>
        <begin position="54"/>
        <end position="69"/>
    </location>
</feature>
<evidence type="ECO:0000256" key="1">
    <source>
        <dbReference type="SAM" id="MobiDB-lite"/>
    </source>
</evidence>
<comment type="caution">
    <text evidence="3">The sequence shown here is derived from an EMBL/GenBank/DDBJ whole genome shotgun (WGS) entry which is preliminary data.</text>
</comment>
<evidence type="ECO:0000313" key="4">
    <source>
        <dbReference type="Proteomes" id="UP000070328"/>
    </source>
</evidence>
<accession>A0A135SXL5</accession>
<keyword evidence="2" id="KW-1133">Transmembrane helix</keyword>
<keyword evidence="4" id="KW-1185">Reference proteome</keyword>
<dbReference type="Proteomes" id="UP000070328">
    <property type="component" value="Unassembled WGS sequence"/>
</dbReference>
<feature type="transmembrane region" description="Helical" evidence="2">
    <location>
        <begin position="110"/>
        <end position="135"/>
    </location>
</feature>
<feature type="region of interest" description="Disordered" evidence="1">
    <location>
        <begin position="679"/>
        <end position="703"/>
    </location>
</feature>
<feature type="compositionally biased region" description="Basic and acidic residues" evidence="1">
    <location>
        <begin position="691"/>
        <end position="703"/>
    </location>
</feature>
<dbReference type="Pfam" id="PF11374">
    <property type="entry name" value="DUF3176"/>
    <property type="match status" value="1"/>
</dbReference>
<dbReference type="PANTHER" id="PTHR35394:SF5">
    <property type="entry name" value="DUF3176 DOMAIN-CONTAINING PROTEIN"/>
    <property type="match status" value="1"/>
</dbReference>
<gene>
    <name evidence="3" type="ORF">CSIM01_06910</name>
</gene>
<dbReference type="OrthoDB" id="5242705at2759"/>
<evidence type="ECO:0000256" key="2">
    <source>
        <dbReference type="SAM" id="Phobius"/>
    </source>
</evidence>
<keyword evidence="2" id="KW-0472">Membrane</keyword>